<reference evidence="1 2" key="1">
    <citation type="submission" date="2022-10" db="EMBL/GenBank/DDBJ databases">
        <title>Draft genome assembly of moderately radiation resistant bacterium Metabacillus halosaccharovorans.</title>
        <authorList>
            <person name="Pal S."/>
            <person name="Gopinathan A."/>
        </authorList>
    </citation>
    <scope>NUCLEOTIDE SEQUENCE [LARGE SCALE GENOMIC DNA]</scope>
    <source>
        <strain evidence="1 2">VITHBRA001</strain>
    </source>
</reference>
<dbReference type="EMBL" id="JAOYEY010000050">
    <property type="protein sequence ID" value="MCV9888415.1"/>
    <property type="molecule type" value="Genomic_DNA"/>
</dbReference>
<dbReference type="InterPro" id="IPR036410">
    <property type="entry name" value="HSP_DnaJ_Cys-rich_dom_sf"/>
</dbReference>
<protein>
    <submittedName>
        <fullName evidence="1">Methionine aminopeptidase</fullName>
    </submittedName>
</protein>
<organism evidence="1 2">
    <name type="scientific">Metabacillus halosaccharovorans</name>
    <dbReference type="NCBI Taxonomy" id="930124"/>
    <lineage>
        <taxon>Bacteria</taxon>
        <taxon>Bacillati</taxon>
        <taxon>Bacillota</taxon>
        <taxon>Bacilli</taxon>
        <taxon>Bacillales</taxon>
        <taxon>Bacillaceae</taxon>
        <taxon>Metabacillus</taxon>
    </lineage>
</organism>
<gene>
    <name evidence="1" type="ORF">OIH86_22445</name>
</gene>
<dbReference type="GO" id="GO:0004177">
    <property type="term" value="F:aminopeptidase activity"/>
    <property type="evidence" value="ECO:0007669"/>
    <property type="project" value="UniProtKB-KW"/>
</dbReference>
<evidence type="ECO:0000313" key="1">
    <source>
        <dbReference type="EMBL" id="MCV9888415.1"/>
    </source>
</evidence>
<keyword evidence="1" id="KW-0645">Protease</keyword>
<dbReference type="Gene3D" id="2.10.230.10">
    <property type="entry name" value="Heat shock protein DnaJ, cysteine-rich domain"/>
    <property type="match status" value="1"/>
</dbReference>
<accession>A0ABT3DMX1</accession>
<keyword evidence="2" id="KW-1185">Reference proteome</keyword>
<keyword evidence="1" id="KW-0031">Aminopeptidase</keyword>
<proteinExistence type="predicted"/>
<dbReference type="SUPFAM" id="SSF57938">
    <property type="entry name" value="DnaJ/Hsp40 cysteine-rich domain"/>
    <property type="match status" value="1"/>
</dbReference>
<keyword evidence="1" id="KW-0378">Hydrolase</keyword>
<dbReference type="Proteomes" id="UP001526147">
    <property type="component" value="Unassembled WGS sequence"/>
</dbReference>
<sequence>MKTKLINWFEKRKKVHQEKMMKLGKCPDCRGYGVVIVPIHYAGSNIECYKCNGTGKFSEWEKNTQ</sequence>
<dbReference type="RefSeq" id="WP_078432841.1">
    <property type="nucleotide sequence ID" value="NZ_JAOYEY010000050.1"/>
</dbReference>
<evidence type="ECO:0000313" key="2">
    <source>
        <dbReference type="Proteomes" id="UP001526147"/>
    </source>
</evidence>
<comment type="caution">
    <text evidence="1">The sequence shown here is derived from an EMBL/GenBank/DDBJ whole genome shotgun (WGS) entry which is preliminary data.</text>
</comment>
<name>A0ABT3DMX1_9BACI</name>